<reference evidence="1" key="1">
    <citation type="submission" date="2022-09" db="EMBL/GenBank/DDBJ databases">
        <title>Intensive care unit water sources are persistently colonized with multi-drug resistant bacteria and are the site of extensive horizontal gene transfer of antibiotic resistance genes.</title>
        <authorList>
            <person name="Diorio-Toth L."/>
        </authorList>
    </citation>
    <scope>NUCLEOTIDE SEQUENCE</scope>
    <source>
        <strain evidence="1">GD03947</strain>
    </source>
</reference>
<dbReference type="EMBL" id="JAOCAE010000006">
    <property type="protein sequence ID" value="MDH1236516.1"/>
    <property type="molecule type" value="Genomic_DNA"/>
</dbReference>
<gene>
    <name evidence="1" type="ORF">N5C32_10745</name>
</gene>
<evidence type="ECO:0000313" key="2">
    <source>
        <dbReference type="Proteomes" id="UP001158500"/>
    </source>
</evidence>
<dbReference type="RefSeq" id="WP_279641428.1">
    <property type="nucleotide sequence ID" value="NZ_JAOCAE010000006.1"/>
</dbReference>
<name>A0AA42TF11_STUST</name>
<dbReference type="Proteomes" id="UP001158500">
    <property type="component" value="Unassembled WGS sequence"/>
</dbReference>
<dbReference type="AlphaFoldDB" id="A0AA42TF11"/>
<accession>A0AA42TF11</accession>
<organism evidence="1 2">
    <name type="scientific">Stutzerimonas stutzeri</name>
    <name type="common">Pseudomonas stutzeri</name>
    <dbReference type="NCBI Taxonomy" id="316"/>
    <lineage>
        <taxon>Bacteria</taxon>
        <taxon>Pseudomonadati</taxon>
        <taxon>Pseudomonadota</taxon>
        <taxon>Gammaproteobacteria</taxon>
        <taxon>Pseudomonadales</taxon>
        <taxon>Pseudomonadaceae</taxon>
        <taxon>Stutzerimonas</taxon>
    </lineage>
</organism>
<protein>
    <submittedName>
        <fullName evidence="1">Uncharacterized protein</fullName>
    </submittedName>
</protein>
<comment type="caution">
    <text evidence="1">The sequence shown here is derived from an EMBL/GenBank/DDBJ whole genome shotgun (WGS) entry which is preliminary data.</text>
</comment>
<evidence type="ECO:0000313" key="1">
    <source>
        <dbReference type="EMBL" id="MDH1236516.1"/>
    </source>
</evidence>
<sequence>MLKAIEGKKSAPEHMSLYPTMDSTTDAVTFIESQVPVMDRNKMFSLLMMYHNTLLAELNRSKAA</sequence>
<proteinExistence type="predicted"/>